<dbReference type="EMBL" id="CAUYUJ010014502">
    <property type="protein sequence ID" value="CAK0842021.1"/>
    <property type="molecule type" value="Genomic_DNA"/>
</dbReference>
<evidence type="ECO:0000313" key="2">
    <source>
        <dbReference type="Proteomes" id="UP001189429"/>
    </source>
</evidence>
<keyword evidence="2" id="KW-1185">Reference proteome</keyword>
<accession>A0ABN9TA07</accession>
<comment type="caution">
    <text evidence="1">The sequence shown here is derived from an EMBL/GenBank/DDBJ whole genome shotgun (WGS) entry which is preliminary data.</text>
</comment>
<protein>
    <submittedName>
        <fullName evidence="1">Uncharacterized protein</fullName>
    </submittedName>
</protein>
<reference evidence="1" key="1">
    <citation type="submission" date="2023-10" db="EMBL/GenBank/DDBJ databases">
        <authorList>
            <person name="Chen Y."/>
            <person name="Shah S."/>
            <person name="Dougan E. K."/>
            <person name="Thang M."/>
            <person name="Chan C."/>
        </authorList>
    </citation>
    <scope>NUCLEOTIDE SEQUENCE [LARGE SCALE GENOMIC DNA]</scope>
</reference>
<organism evidence="1 2">
    <name type="scientific">Prorocentrum cordatum</name>
    <dbReference type="NCBI Taxonomy" id="2364126"/>
    <lineage>
        <taxon>Eukaryota</taxon>
        <taxon>Sar</taxon>
        <taxon>Alveolata</taxon>
        <taxon>Dinophyceae</taxon>
        <taxon>Prorocentrales</taxon>
        <taxon>Prorocentraceae</taxon>
        <taxon>Prorocentrum</taxon>
    </lineage>
</organism>
<evidence type="ECO:0000313" key="1">
    <source>
        <dbReference type="EMBL" id="CAK0842021.1"/>
    </source>
</evidence>
<sequence>MVDVAEEEEGGSSSSCCTSCCARLFASWTQHEILTLTTRGASCFSIAVLLFEVLAYNLVFLGKVLPAAGKESLVVPCLALFDSLWLMTMWSYVQAQLTDPGQVPDRWHAFVEELQRQHVRGGPPRGAPWLAAR</sequence>
<dbReference type="Proteomes" id="UP001189429">
    <property type="component" value="Unassembled WGS sequence"/>
</dbReference>
<gene>
    <name evidence="1" type="ORF">PCOR1329_LOCUS37069</name>
</gene>
<name>A0ABN9TA07_9DINO</name>
<proteinExistence type="predicted"/>